<dbReference type="InterPro" id="IPR001965">
    <property type="entry name" value="Znf_PHD"/>
</dbReference>
<dbReference type="GO" id="GO:0008270">
    <property type="term" value="F:zinc ion binding"/>
    <property type="evidence" value="ECO:0007669"/>
    <property type="project" value="UniProtKB-KW"/>
</dbReference>
<keyword evidence="4 8" id="KW-0863">Zinc-finger</keyword>
<evidence type="ECO:0000256" key="8">
    <source>
        <dbReference type="PROSITE-ProRule" id="PRU00146"/>
    </source>
</evidence>
<keyword evidence="5 7" id="KW-0862">Zinc</keyword>
<dbReference type="SUPFAM" id="SSF57903">
    <property type="entry name" value="FYVE/PHD zinc finger"/>
    <property type="match status" value="1"/>
</dbReference>
<feature type="domain" description="PHD-type" evidence="9">
    <location>
        <begin position="88"/>
        <end position="137"/>
    </location>
</feature>
<keyword evidence="11" id="KW-1185">Reference proteome</keyword>
<feature type="binding site" evidence="7">
    <location>
        <position position="115"/>
    </location>
    <ligand>
        <name>Zn(2+)</name>
        <dbReference type="ChEBI" id="CHEBI:29105"/>
        <label>1</label>
    </ligand>
</feature>
<dbReference type="InterPro" id="IPR013083">
    <property type="entry name" value="Znf_RING/FYVE/PHD"/>
</dbReference>
<evidence type="ECO:0000259" key="9">
    <source>
        <dbReference type="PROSITE" id="PS50016"/>
    </source>
</evidence>
<dbReference type="InterPro" id="IPR019786">
    <property type="entry name" value="Zinc_finger_PHD-type_CS"/>
</dbReference>
<keyword evidence="3 7" id="KW-0479">Metal-binding</keyword>
<comment type="subcellular location">
    <subcellularLocation>
        <location evidence="1">Nucleus</location>
    </subcellularLocation>
</comment>
<accession>A0A1X0QBC0</accession>
<feature type="binding site" evidence="7">
    <location>
        <position position="109"/>
    </location>
    <ligand>
        <name>Zn(2+)</name>
        <dbReference type="ChEBI" id="CHEBI:29105"/>
        <label>2</label>
    </ligand>
</feature>
<dbReference type="VEuPathDB" id="MicrosporidiaDB:A0H76_1070"/>
<evidence type="ECO:0000256" key="3">
    <source>
        <dbReference type="ARBA" id="ARBA00022723"/>
    </source>
</evidence>
<organism evidence="10 11">
    <name type="scientific">Hepatospora eriocheir</name>
    <dbReference type="NCBI Taxonomy" id="1081669"/>
    <lineage>
        <taxon>Eukaryota</taxon>
        <taxon>Fungi</taxon>
        <taxon>Fungi incertae sedis</taxon>
        <taxon>Microsporidia</taxon>
        <taxon>Hepatosporidae</taxon>
        <taxon>Hepatospora</taxon>
    </lineage>
</organism>
<gene>
    <name evidence="10" type="primary">ING1</name>
    <name evidence="10" type="ORF">HERIO_1116</name>
</gene>
<dbReference type="PROSITE" id="PS50016">
    <property type="entry name" value="ZF_PHD_2"/>
    <property type="match status" value="1"/>
</dbReference>
<dbReference type="Proteomes" id="UP000192356">
    <property type="component" value="Unassembled WGS sequence"/>
</dbReference>
<dbReference type="PANTHER" id="PTHR10333">
    <property type="entry name" value="INHIBITOR OF GROWTH PROTEIN"/>
    <property type="match status" value="1"/>
</dbReference>
<evidence type="ECO:0000256" key="7">
    <source>
        <dbReference type="PIRSR" id="PIRSR628651-51"/>
    </source>
</evidence>
<feature type="binding site" evidence="7">
    <location>
        <position position="104"/>
    </location>
    <ligand>
        <name>Zn(2+)</name>
        <dbReference type="ChEBI" id="CHEBI:29105"/>
        <label>2</label>
    </ligand>
</feature>
<evidence type="ECO:0000256" key="6">
    <source>
        <dbReference type="ARBA" id="ARBA00023242"/>
    </source>
</evidence>
<evidence type="ECO:0000313" key="11">
    <source>
        <dbReference type="Proteomes" id="UP000192356"/>
    </source>
</evidence>
<protein>
    <submittedName>
        <fullName evidence="10">ING1</fullName>
    </submittedName>
</protein>
<dbReference type="AlphaFoldDB" id="A0A1X0QBC0"/>
<dbReference type="VEuPathDB" id="MicrosporidiaDB:HERIO_1116"/>
<dbReference type="InterPro" id="IPR028651">
    <property type="entry name" value="ING_fam"/>
</dbReference>
<evidence type="ECO:0000313" key="10">
    <source>
        <dbReference type="EMBL" id="ORD96995.1"/>
    </source>
</evidence>
<comment type="caution">
    <text evidence="10">The sequence shown here is derived from an EMBL/GenBank/DDBJ whole genome shotgun (WGS) entry which is preliminary data.</text>
</comment>
<feature type="binding site" evidence="7">
    <location>
        <position position="134"/>
    </location>
    <ligand>
        <name>Zn(2+)</name>
        <dbReference type="ChEBI" id="CHEBI:29105"/>
        <label>2</label>
    </ligand>
</feature>
<dbReference type="SMART" id="SM00249">
    <property type="entry name" value="PHD"/>
    <property type="match status" value="1"/>
</dbReference>
<evidence type="ECO:0000256" key="4">
    <source>
        <dbReference type="ARBA" id="ARBA00022771"/>
    </source>
</evidence>
<dbReference type="InterPro" id="IPR011011">
    <property type="entry name" value="Znf_FYVE_PHD"/>
</dbReference>
<dbReference type="OrthoDB" id="5411773at2759"/>
<comment type="similarity">
    <text evidence="2">Belongs to the ING family.</text>
</comment>
<sequence>MIKLDKMITKLPKVNSKKLKKFKSKLERLFKVRKELLNDFQECLKKHIEDYNKLCEIADRKILPKQLKNIGESRLVIRIKEKQEVSSDTFCTCNDIAYGQMICCDNIHCDISWYHFKCVGLHSIPNEGWICHNCKKNY</sequence>
<feature type="binding site" evidence="7">
    <location>
        <position position="91"/>
    </location>
    <ligand>
        <name>Zn(2+)</name>
        <dbReference type="ChEBI" id="CHEBI:29105"/>
        <label>1</label>
    </ligand>
</feature>
<evidence type="ECO:0000256" key="2">
    <source>
        <dbReference type="ARBA" id="ARBA00010210"/>
    </source>
</evidence>
<evidence type="ECO:0000256" key="5">
    <source>
        <dbReference type="ARBA" id="ARBA00022833"/>
    </source>
</evidence>
<feature type="binding site" evidence="7">
    <location>
        <position position="118"/>
    </location>
    <ligand>
        <name>Zn(2+)</name>
        <dbReference type="ChEBI" id="CHEBI:29105"/>
        <label>1</label>
    </ligand>
</feature>
<reference evidence="10 11" key="1">
    <citation type="journal article" date="2017" name="Environ. Microbiol.">
        <title>Decay of the glycolytic pathway and adaptation to intranuclear parasitism within Enterocytozoonidae microsporidia.</title>
        <authorList>
            <person name="Wiredu Boakye D."/>
            <person name="Jaroenlak P."/>
            <person name="Prachumwat A."/>
            <person name="Williams T.A."/>
            <person name="Bateman K.S."/>
            <person name="Itsathitphaisarn O."/>
            <person name="Sritunyalucksana K."/>
            <person name="Paszkiewicz K.H."/>
            <person name="Moore K.A."/>
            <person name="Stentiford G.D."/>
            <person name="Williams B.A."/>
        </authorList>
    </citation>
    <scope>NUCLEOTIDE SEQUENCE [LARGE SCALE GENOMIC DNA]</scope>
    <source>
        <strain evidence="10 11">GB1</strain>
    </source>
</reference>
<dbReference type="Gene3D" id="3.30.40.10">
    <property type="entry name" value="Zinc/RING finger domain, C3HC4 (zinc finger)"/>
    <property type="match status" value="1"/>
</dbReference>
<dbReference type="PROSITE" id="PS01359">
    <property type="entry name" value="ZF_PHD_1"/>
    <property type="match status" value="1"/>
</dbReference>
<name>A0A1X0QBC0_9MICR</name>
<dbReference type="EMBL" id="LVKB01000048">
    <property type="protein sequence ID" value="ORD96995.1"/>
    <property type="molecule type" value="Genomic_DNA"/>
</dbReference>
<evidence type="ECO:0000256" key="1">
    <source>
        <dbReference type="ARBA" id="ARBA00004123"/>
    </source>
</evidence>
<feature type="binding site" evidence="7">
    <location>
        <position position="131"/>
    </location>
    <ligand>
        <name>Zn(2+)</name>
        <dbReference type="ChEBI" id="CHEBI:29105"/>
        <label>2</label>
    </ligand>
</feature>
<proteinExistence type="inferred from homology"/>
<keyword evidence="6" id="KW-0539">Nucleus</keyword>
<feature type="binding site" evidence="7">
    <location>
        <position position="93"/>
    </location>
    <ligand>
        <name>Zn(2+)</name>
        <dbReference type="ChEBI" id="CHEBI:29105"/>
        <label>1</label>
    </ligand>
</feature>
<dbReference type="InterPro" id="IPR019787">
    <property type="entry name" value="Znf_PHD-finger"/>
</dbReference>
<dbReference type="GO" id="GO:0005634">
    <property type="term" value="C:nucleus"/>
    <property type="evidence" value="ECO:0007669"/>
    <property type="project" value="UniProtKB-SubCell"/>
</dbReference>